<evidence type="ECO:0000313" key="7">
    <source>
        <dbReference type="Proteomes" id="UP001218364"/>
    </source>
</evidence>
<keyword evidence="3" id="KW-0804">Transcription</keyword>
<dbReference type="EMBL" id="JARCJK010000028">
    <property type="protein sequence ID" value="MDE4168214.1"/>
    <property type="molecule type" value="Genomic_DNA"/>
</dbReference>
<evidence type="ECO:0000256" key="3">
    <source>
        <dbReference type="ARBA" id="ARBA00023163"/>
    </source>
</evidence>
<protein>
    <submittedName>
        <fullName evidence="6">TetR/AcrR family transcriptional regulator</fullName>
    </submittedName>
</protein>
<proteinExistence type="predicted"/>
<sequence>MPLGKEKSQVTRREDILAQATDAFVTHGYAGTSMADLARVIGIQKASLYHHFPSKQALFIACVTEGYDGAVRALTALRQDATLSDPERIRAAMDEIYRINLTTAAGRMAPLIAEVAPTIPEVAVAFHGGFISNTYAAVTGMIEDGIARGSFAPIDTLGMQHLIFGPVITLALCREMTARFPDRDAIYPVDRIRESHIDLILRLLAMKD</sequence>
<dbReference type="PANTHER" id="PTHR30055">
    <property type="entry name" value="HTH-TYPE TRANSCRIPTIONAL REGULATOR RUTR"/>
    <property type="match status" value="1"/>
</dbReference>
<feature type="DNA-binding region" description="H-T-H motif" evidence="4">
    <location>
        <begin position="33"/>
        <end position="52"/>
    </location>
</feature>
<evidence type="ECO:0000256" key="2">
    <source>
        <dbReference type="ARBA" id="ARBA00023125"/>
    </source>
</evidence>
<reference evidence="6 7" key="1">
    <citation type="submission" date="2023-02" db="EMBL/GenBank/DDBJ databases">
        <title>Population genomics of bacteria associated with diatom.</title>
        <authorList>
            <person name="Xie J."/>
            <person name="Wang H."/>
        </authorList>
    </citation>
    <scope>NUCLEOTIDE SEQUENCE [LARGE SCALE GENOMIC DNA]</scope>
    <source>
        <strain evidence="6 7">PT47_8</strain>
    </source>
</reference>
<dbReference type="InterPro" id="IPR001647">
    <property type="entry name" value="HTH_TetR"/>
</dbReference>
<dbReference type="Proteomes" id="UP001218364">
    <property type="component" value="Unassembled WGS sequence"/>
</dbReference>
<evidence type="ECO:0000259" key="5">
    <source>
        <dbReference type="PROSITE" id="PS50977"/>
    </source>
</evidence>
<comment type="caution">
    <text evidence="6">The sequence shown here is derived from an EMBL/GenBank/DDBJ whole genome shotgun (WGS) entry which is preliminary data.</text>
</comment>
<dbReference type="Gene3D" id="1.10.357.10">
    <property type="entry name" value="Tetracycline Repressor, domain 2"/>
    <property type="match status" value="1"/>
</dbReference>
<feature type="domain" description="HTH tetR-type" evidence="5">
    <location>
        <begin position="10"/>
        <end position="70"/>
    </location>
</feature>
<keyword evidence="1" id="KW-0805">Transcription regulation</keyword>
<name>A0ABD4XFI7_9RHOB</name>
<dbReference type="PROSITE" id="PS01081">
    <property type="entry name" value="HTH_TETR_1"/>
    <property type="match status" value="1"/>
</dbReference>
<dbReference type="GO" id="GO:0003677">
    <property type="term" value="F:DNA binding"/>
    <property type="evidence" value="ECO:0007669"/>
    <property type="project" value="UniProtKB-UniRule"/>
</dbReference>
<dbReference type="InterPro" id="IPR050109">
    <property type="entry name" value="HTH-type_TetR-like_transc_reg"/>
</dbReference>
<dbReference type="RefSeq" id="WP_274840344.1">
    <property type="nucleotide sequence ID" value="NZ_JARCJF010000028.1"/>
</dbReference>
<dbReference type="PRINTS" id="PR00455">
    <property type="entry name" value="HTHTETR"/>
</dbReference>
<dbReference type="PROSITE" id="PS50977">
    <property type="entry name" value="HTH_TETR_2"/>
    <property type="match status" value="1"/>
</dbReference>
<evidence type="ECO:0000256" key="1">
    <source>
        <dbReference type="ARBA" id="ARBA00023015"/>
    </source>
</evidence>
<gene>
    <name evidence="6" type="ORF">PXK24_21255</name>
</gene>
<organism evidence="6 7">
    <name type="scientific">Phaeobacter gallaeciensis</name>
    <dbReference type="NCBI Taxonomy" id="60890"/>
    <lineage>
        <taxon>Bacteria</taxon>
        <taxon>Pseudomonadati</taxon>
        <taxon>Pseudomonadota</taxon>
        <taxon>Alphaproteobacteria</taxon>
        <taxon>Rhodobacterales</taxon>
        <taxon>Roseobacteraceae</taxon>
        <taxon>Phaeobacter</taxon>
    </lineage>
</organism>
<dbReference type="Pfam" id="PF00440">
    <property type="entry name" value="TetR_N"/>
    <property type="match status" value="1"/>
</dbReference>
<dbReference type="AlphaFoldDB" id="A0ABD4XFI7"/>
<accession>A0ABD4XFI7</accession>
<dbReference type="PANTHER" id="PTHR30055:SF234">
    <property type="entry name" value="HTH-TYPE TRANSCRIPTIONAL REGULATOR BETI"/>
    <property type="match status" value="1"/>
</dbReference>
<dbReference type="InterPro" id="IPR009057">
    <property type="entry name" value="Homeodomain-like_sf"/>
</dbReference>
<dbReference type="SUPFAM" id="SSF46689">
    <property type="entry name" value="Homeodomain-like"/>
    <property type="match status" value="1"/>
</dbReference>
<dbReference type="SUPFAM" id="SSF48498">
    <property type="entry name" value="Tetracyclin repressor-like, C-terminal domain"/>
    <property type="match status" value="1"/>
</dbReference>
<dbReference type="Gene3D" id="1.10.10.60">
    <property type="entry name" value="Homeodomain-like"/>
    <property type="match status" value="1"/>
</dbReference>
<evidence type="ECO:0000313" key="6">
    <source>
        <dbReference type="EMBL" id="MDE4168214.1"/>
    </source>
</evidence>
<evidence type="ECO:0000256" key="4">
    <source>
        <dbReference type="PROSITE-ProRule" id="PRU00335"/>
    </source>
</evidence>
<keyword evidence="2 4" id="KW-0238">DNA-binding</keyword>
<dbReference type="InterPro" id="IPR023772">
    <property type="entry name" value="DNA-bd_HTH_TetR-type_CS"/>
</dbReference>
<dbReference type="InterPro" id="IPR036271">
    <property type="entry name" value="Tet_transcr_reg_TetR-rel_C_sf"/>
</dbReference>